<dbReference type="PANTHER" id="PTHR21716:SF64">
    <property type="entry name" value="AI-2 TRANSPORT PROTEIN TQSA"/>
    <property type="match status" value="1"/>
</dbReference>
<dbReference type="Pfam" id="PF01594">
    <property type="entry name" value="AI-2E_transport"/>
    <property type="match status" value="1"/>
</dbReference>
<dbReference type="PANTHER" id="PTHR21716">
    <property type="entry name" value="TRANSMEMBRANE PROTEIN"/>
    <property type="match status" value="1"/>
</dbReference>
<sequence length="425" mass="45219">MGLHSGRSAVGSDLAPQARPGNLRDGLEIGPDRPHSGGDDRPTRPVTPPVEPRLPQAEPRPRDRLQTGALIVIAGAVILFLLVEARFLLTSLAVAIIVFSLTSDAINYISRMRIGPLRVPNWLASIAAVVLISTGLFMLSSLVLSQINTVLSTTLTYTERAPGAVADLFAWMGPEVETAIQNAMGSVNVSGYLRTVAGQAGGLMQGTVLVILFVGFLFAERLWFDVKLTSLMGGDAERAARAQRIIGTIMHRVNYYLLVKTVVSAVTGLMAYGVSVLFGLDLAVAIGVLTFVLNYIPNVGSIVATVLATLVTYVQLGEPAATIGYFFALFAIQFVNGNVIDPWLMGKTLRLSTFGIIVSLAFWGAVWGIAGMFLSVPIMVAVMIVCSHVPGLRPVAVLLSREGLPEEEPLSLDRAAGRTPATGGR</sequence>
<evidence type="ECO:0000256" key="3">
    <source>
        <dbReference type="ARBA" id="ARBA00022692"/>
    </source>
</evidence>
<reference evidence="8 9" key="1">
    <citation type="submission" date="2020-04" db="EMBL/GenBank/DDBJ databases">
        <authorList>
            <person name="Yoon J."/>
        </authorList>
    </citation>
    <scope>NUCLEOTIDE SEQUENCE [LARGE SCALE GENOMIC DNA]</scope>
    <source>
        <strain evidence="8 9">KMU-115</strain>
    </source>
</reference>
<gene>
    <name evidence="8" type="ORF">HCU73_09980</name>
</gene>
<evidence type="ECO:0000256" key="5">
    <source>
        <dbReference type="ARBA" id="ARBA00023136"/>
    </source>
</evidence>
<feature type="transmembrane region" description="Helical" evidence="7">
    <location>
        <begin position="89"/>
        <end position="110"/>
    </location>
</feature>
<feature type="transmembrane region" description="Helical" evidence="7">
    <location>
        <begin position="299"/>
        <end position="316"/>
    </location>
</feature>
<comment type="similarity">
    <text evidence="2">Belongs to the autoinducer-2 exporter (AI-2E) (TC 2.A.86) family.</text>
</comment>
<keyword evidence="3 7" id="KW-0812">Transmembrane</keyword>
<organism evidence="8 9">
    <name type="scientific">Roseicyclus persicicus</name>
    <dbReference type="NCBI Taxonomy" id="2650661"/>
    <lineage>
        <taxon>Bacteria</taxon>
        <taxon>Pseudomonadati</taxon>
        <taxon>Pseudomonadota</taxon>
        <taxon>Alphaproteobacteria</taxon>
        <taxon>Rhodobacterales</taxon>
        <taxon>Roseobacteraceae</taxon>
        <taxon>Roseicyclus</taxon>
    </lineage>
</organism>
<protein>
    <submittedName>
        <fullName evidence="8">AI-2E family transporter</fullName>
    </submittedName>
</protein>
<name>A0A7X6H0E7_9RHOB</name>
<dbReference type="GO" id="GO:0016020">
    <property type="term" value="C:membrane"/>
    <property type="evidence" value="ECO:0007669"/>
    <property type="project" value="UniProtKB-SubCell"/>
</dbReference>
<comment type="subcellular location">
    <subcellularLocation>
        <location evidence="1">Membrane</location>
        <topology evidence="1">Multi-pass membrane protein</topology>
    </subcellularLocation>
</comment>
<comment type="caution">
    <text evidence="8">The sequence shown here is derived from an EMBL/GenBank/DDBJ whole genome shotgun (WGS) entry which is preliminary data.</text>
</comment>
<proteinExistence type="inferred from homology"/>
<dbReference type="GO" id="GO:0055085">
    <property type="term" value="P:transmembrane transport"/>
    <property type="evidence" value="ECO:0007669"/>
    <property type="project" value="TreeGrafter"/>
</dbReference>
<feature type="transmembrane region" description="Helical" evidence="7">
    <location>
        <begin position="122"/>
        <end position="144"/>
    </location>
</feature>
<keyword evidence="4 7" id="KW-1133">Transmembrane helix</keyword>
<keyword evidence="9" id="KW-1185">Reference proteome</keyword>
<feature type="region of interest" description="Disordered" evidence="6">
    <location>
        <begin position="1"/>
        <end position="61"/>
    </location>
</feature>
<dbReference type="Proteomes" id="UP000526408">
    <property type="component" value="Unassembled WGS sequence"/>
</dbReference>
<feature type="compositionally biased region" description="Basic and acidic residues" evidence="6">
    <location>
        <begin position="25"/>
        <end position="43"/>
    </location>
</feature>
<accession>A0A7X6H0E7</accession>
<feature type="transmembrane region" description="Helical" evidence="7">
    <location>
        <begin position="203"/>
        <end position="224"/>
    </location>
</feature>
<evidence type="ECO:0000313" key="9">
    <source>
        <dbReference type="Proteomes" id="UP000526408"/>
    </source>
</evidence>
<feature type="transmembrane region" description="Helical" evidence="7">
    <location>
        <begin position="65"/>
        <end position="83"/>
    </location>
</feature>
<evidence type="ECO:0000256" key="4">
    <source>
        <dbReference type="ARBA" id="ARBA00022989"/>
    </source>
</evidence>
<dbReference type="InterPro" id="IPR002549">
    <property type="entry name" value="AI-2E-like"/>
</dbReference>
<evidence type="ECO:0000256" key="2">
    <source>
        <dbReference type="ARBA" id="ARBA00009773"/>
    </source>
</evidence>
<dbReference type="EMBL" id="JAAZQQ010000003">
    <property type="protein sequence ID" value="NKX44918.1"/>
    <property type="molecule type" value="Genomic_DNA"/>
</dbReference>
<evidence type="ECO:0000313" key="8">
    <source>
        <dbReference type="EMBL" id="NKX44918.1"/>
    </source>
</evidence>
<feature type="transmembrane region" description="Helical" evidence="7">
    <location>
        <begin position="322"/>
        <end position="339"/>
    </location>
</feature>
<dbReference type="AlphaFoldDB" id="A0A7X6H0E7"/>
<evidence type="ECO:0000256" key="7">
    <source>
        <dbReference type="SAM" id="Phobius"/>
    </source>
</evidence>
<evidence type="ECO:0000256" key="6">
    <source>
        <dbReference type="SAM" id="MobiDB-lite"/>
    </source>
</evidence>
<keyword evidence="5 7" id="KW-0472">Membrane</keyword>
<evidence type="ECO:0000256" key="1">
    <source>
        <dbReference type="ARBA" id="ARBA00004141"/>
    </source>
</evidence>